<evidence type="ECO:0000313" key="7">
    <source>
        <dbReference type="EMBL" id="KAE9207361.1"/>
    </source>
</evidence>
<dbReference type="EMBL" id="QXFX01001304">
    <property type="protein sequence ID" value="KAE9092752.1"/>
    <property type="molecule type" value="Genomic_DNA"/>
</dbReference>
<comment type="caution">
    <text evidence="5">The sequence shown here is derived from an EMBL/GenBank/DDBJ whole genome shotgun (WGS) entry which is preliminary data.</text>
</comment>
<protein>
    <submittedName>
        <fullName evidence="5">Uncharacterized protein</fullName>
    </submittedName>
</protein>
<dbReference type="Proteomes" id="UP000441208">
    <property type="component" value="Unassembled WGS sequence"/>
</dbReference>
<evidence type="ECO:0000313" key="15">
    <source>
        <dbReference type="Proteomes" id="UP000476176"/>
    </source>
</evidence>
<evidence type="ECO:0000313" key="3">
    <source>
        <dbReference type="EMBL" id="KAE9092725.1"/>
    </source>
</evidence>
<dbReference type="AlphaFoldDB" id="A0A6A3SV90"/>
<evidence type="ECO:0000313" key="6">
    <source>
        <dbReference type="EMBL" id="KAE9206438.1"/>
    </source>
</evidence>
<evidence type="ECO:0000313" key="16">
    <source>
        <dbReference type="Proteomes" id="UP000488956"/>
    </source>
</evidence>
<dbReference type="Proteomes" id="UP000437068">
    <property type="component" value="Unassembled WGS sequence"/>
</dbReference>
<dbReference type="EMBL" id="QXGE01001278">
    <property type="protein sequence ID" value="KAE9294955.1"/>
    <property type="molecule type" value="Genomic_DNA"/>
</dbReference>
<dbReference type="EMBL" id="QXGD01001384">
    <property type="protein sequence ID" value="KAE9207361.1"/>
    <property type="molecule type" value="Genomic_DNA"/>
</dbReference>
<dbReference type="EMBL" id="QXGF01001362">
    <property type="protein sequence ID" value="KAE8930563.1"/>
    <property type="molecule type" value="Genomic_DNA"/>
</dbReference>
<evidence type="ECO:0000313" key="13">
    <source>
        <dbReference type="Proteomes" id="UP000441208"/>
    </source>
</evidence>
<evidence type="ECO:0000313" key="4">
    <source>
        <dbReference type="EMBL" id="KAE9092752.1"/>
    </source>
</evidence>
<dbReference type="Proteomes" id="UP000460718">
    <property type="component" value="Unassembled WGS sequence"/>
</dbReference>
<proteinExistence type="predicted"/>
<dbReference type="Proteomes" id="UP000440367">
    <property type="component" value="Unassembled WGS sequence"/>
</dbReference>
<accession>A0A6A3SV90</accession>
<name>A0A6A3SV90_9STRA</name>
<gene>
    <name evidence="8" type="ORF">PF001_g17543</name>
    <name evidence="7" type="ORF">PF002_g19717</name>
    <name evidence="6" type="ORF">PF004_g17301</name>
    <name evidence="5" type="ORF">PF006_g17275</name>
    <name evidence="3" type="ORF">PF007_g18377</name>
    <name evidence="1" type="ORF">PF009_g19351</name>
    <name evidence="4" type="ORF">PF010_g17730</name>
    <name evidence="2" type="ORF">PF011_g18876</name>
</gene>
<dbReference type="Proteomes" id="UP000488956">
    <property type="component" value="Unassembled WGS sequence"/>
</dbReference>
<evidence type="ECO:0000313" key="2">
    <source>
        <dbReference type="EMBL" id="KAE8989185.1"/>
    </source>
</evidence>
<evidence type="ECO:0000313" key="9">
    <source>
        <dbReference type="Proteomes" id="UP000429523"/>
    </source>
</evidence>
<dbReference type="Proteomes" id="UP000429523">
    <property type="component" value="Unassembled WGS sequence"/>
</dbReference>
<dbReference type="EMBL" id="QXFW01001545">
    <property type="protein sequence ID" value="KAE8989185.1"/>
    <property type="molecule type" value="Genomic_DNA"/>
</dbReference>
<evidence type="ECO:0000313" key="1">
    <source>
        <dbReference type="EMBL" id="KAE8930563.1"/>
    </source>
</evidence>
<dbReference type="Proteomes" id="UP000476176">
    <property type="component" value="Unassembled WGS sequence"/>
</dbReference>
<evidence type="ECO:0000313" key="11">
    <source>
        <dbReference type="Proteomes" id="UP000440367"/>
    </source>
</evidence>
<dbReference type="EMBL" id="QXGA01001262">
    <property type="protein sequence ID" value="KAE9124049.1"/>
    <property type="molecule type" value="Genomic_DNA"/>
</dbReference>
<evidence type="ECO:0000313" key="14">
    <source>
        <dbReference type="Proteomes" id="UP000460718"/>
    </source>
</evidence>
<dbReference type="EMBL" id="QXFZ01001313">
    <property type="protein sequence ID" value="KAE9092725.1"/>
    <property type="molecule type" value="Genomic_DNA"/>
</dbReference>
<dbReference type="Proteomes" id="UP000440732">
    <property type="component" value="Unassembled WGS sequence"/>
</dbReference>
<reference evidence="9 10" key="1">
    <citation type="submission" date="2018-08" db="EMBL/GenBank/DDBJ databases">
        <title>Genomic investigation of the strawberry pathogen Phytophthora fragariae indicates pathogenicity is determined by transcriptional variation in three key races.</title>
        <authorList>
            <person name="Adams T.M."/>
            <person name="Armitage A.D."/>
            <person name="Sobczyk M.K."/>
            <person name="Bates H.J."/>
            <person name="Dunwell J.M."/>
            <person name="Nellist C.F."/>
            <person name="Harrison R.J."/>
        </authorList>
    </citation>
    <scope>NUCLEOTIDE SEQUENCE [LARGE SCALE GENOMIC DNA]</scope>
    <source>
        <strain evidence="8 10">A4</strain>
        <strain evidence="7 11">BC-1</strain>
        <strain evidence="6 15">BC-23</strain>
        <strain evidence="5 12">NOV-5</strain>
        <strain evidence="3 13">NOV-71</strain>
        <strain evidence="1 9">NOV-9</strain>
        <strain evidence="4 16">ONT-3</strain>
        <strain evidence="2 14">SCRP245</strain>
    </source>
</reference>
<sequence length="158" mass="17335">MFEQLRCSRYTSCANQFVAQRRAGRLGVLELLRLALERARELRQQLPVVDRALVEHDLATHVEKTPVKWNTPCTSSLRSAEPLSAADVAALETLGSSILSLLALRLVISSSASCSFEIYELSADACVVRPAMSPPRMKTLGAHAVVITVEKLVRCCLD</sequence>
<evidence type="ECO:0000313" key="12">
    <source>
        <dbReference type="Proteomes" id="UP000440732"/>
    </source>
</evidence>
<evidence type="ECO:0000313" key="8">
    <source>
        <dbReference type="EMBL" id="KAE9294955.1"/>
    </source>
</evidence>
<organism evidence="5 12">
    <name type="scientific">Phytophthora fragariae</name>
    <dbReference type="NCBI Taxonomy" id="53985"/>
    <lineage>
        <taxon>Eukaryota</taxon>
        <taxon>Sar</taxon>
        <taxon>Stramenopiles</taxon>
        <taxon>Oomycota</taxon>
        <taxon>Peronosporomycetes</taxon>
        <taxon>Peronosporales</taxon>
        <taxon>Peronosporaceae</taxon>
        <taxon>Phytophthora</taxon>
    </lineage>
</organism>
<evidence type="ECO:0000313" key="5">
    <source>
        <dbReference type="EMBL" id="KAE9124049.1"/>
    </source>
</evidence>
<dbReference type="EMBL" id="QXGC01001286">
    <property type="protein sequence ID" value="KAE9206438.1"/>
    <property type="molecule type" value="Genomic_DNA"/>
</dbReference>
<evidence type="ECO:0000313" key="10">
    <source>
        <dbReference type="Proteomes" id="UP000437068"/>
    </source>
</evidence>